<feature type="domain" description="L,D-TPase catalytic" evidence="9">
    <location>
        <begin position="313"/>
        <end position="485"/>
    </location>
</feature>
<keyword evidence="4 7" id="KW-0133">Cell shape</keyword>
<dbReference type="Gene3D" id="2.40.440.10">
    <property type="entry name" value="L,D-transpeptidase catalytic domain-like"/>
    <property type="match status" value="1"/>
</dbReference>
<keyword evidence="3" id="KW-0808">Transferase</keyword>
<dbReference type="GO" id="GO:0016740">
    <property type="term" value="F:transferase activity"/>
    <property type="evidence" value="ECO:0007669"/>
    <property type="project" value="UniProtKB-KW"/>
</dbReference>
<dbReference type="CDD" id="cd16913">
    <property type="entry name" value="YkuD_like"/>
    <property type="match status" value="1"/>
</dbReference>
<dbReference type="PANTHER" id="PTHR41533">
    <property type="entry name" value="L,D-TRANSPEPTIDASE HI_1667-RELATED"/>
    <property type="match status" value="1"/>
</dbReference>
<evidence type="ECO:0000256" key="2">
    <source>
        <dbReference type="ARBA" id="ARBA00005992"/>
    </source>
</evidence>
<name>A0A0A6DA93_9PSED</name>
<evidence type="ECO:0000256" key="1">
    <source>
        <dbReference type="ARBA" id="ARBA00004752"/>
    </source>
</evidence>
<evidence type="ECO:0000313" key="11">
    <source>
        <dbReference type="Proteomes" id="UP000030564"/>
    </source>
</evidence>
<dbReference type="InterPro" id="IPR002477">
    <property type="entry name" value="Peptidoglycan-bd-like"/>
</dbReference>
<keyword evidence="6 7" id="KW-0961">Cell wall biogenesis/degradation</keyword>
<dbReference type="AlphaFoldDB" id="A0A0A6DA93"/>
<dbReference type="Pfam" id="PF03734">
    <property type="entry name" value="YkuD"/>
    <property type="match status" value="1"/>
</dbReference>
<reference evidence="10 11" key="1">
    <citation type="submission" date="2014-10" db="EMBL/GenBank/DDBJ databases">
        <title>Draft genome sequence of Pseudomonas chlororaphis EA105.</title>
        <authorList>
            <person name="McCully L.M."/>
            <person name="Bitzer A.S."/>
            <person name="Spence C."/>
            <person name="Bais H."/>
            <person name="Silby M.W."/>
        </authorList>
    </citation>
    <scope>NUCLEOTIDE SEQUENCE [LARGE SCALE GENOMIC DNA]</scope>
    <source>
        <strain evidence="10 11">EA105</strain>
    </source>
</reference>
<gene>
    <name evidence="10" type="ORF">NZ35_21310</name>
</gene>
<dbReference type="Pfam" id="PF01471">
    <property type="entry name" value="PG_binding_1"/>
    <property type="match status" value="1"/>
</dbReference>
<dbReference type="InterPro" id="IPR036365">
    <property type="entry name" value="PGBD-like_sf"/>
</dbReference>
<feature type="active site" description="Nucleophile" evidence="7">
    <location>
        <position position="460"/>
    </location>
</feature>
<dbReference type="PATRIC" id="fig|587753.9.peg.2913"/>
<feature type="signal peptide" evidence="8">
    <location>
        <begin position="1"/>
        <end position="22"/>
    </location>
</feature>
<dbReference type="SUPFAM" id="SSF141523">
    <property type="entry name" value="L,D-transpeptidase catalytic domain-like"/>
    <property type="match status" value="1"/>
</dbReference>
<dbReference type="Pfam" id="PF20142">
    <property type="entry name" value="Scaffold"/>
    <property type="match status" value="1"/>
</dbReference>
<dbReference type="EMBL" id="JSFK01000023">
    <property type="protein sequence ID" value="KHA71444.1"/>
    <property type="molecule type" value="Genomic_DNA"/>
</dbReference>
<evidence type="ECO:0000256" key="5">
    <source>
        <dbReference type="ARBA" id="ARBA00022984"/>
    </source>
</evidence>
<feature type="chain" id="PRO_5002025621" evidence="8">
    <location>
        <begin position="23"/>
        <end position="538"/>
    </location>
</feature>
<evidence type="ECO:0000256" key="6">
    <source>
        <dbReference type="ARBA" id="ARBA00023316"/>
    </source>
</evidence>
<feature type="active site" description="Proton donor/acceptor" evidence="7">
    <location>
        <position position="441"/>
    </location>
</feature>
<dbReference type="GO" id="GO:0071555">
    <property type="term" value="P:cell wall organization"/>
    <property type="evidence" value="ECO:0007669"/>
    <property type="project" value="UniProtKB-UniRule"/>
</dbReference>
<dbReference type="InterPro" id="IPR005490">
    <property type="entry name" value="LD_TPept_cat_dom"/>
</dbReference>
<comment type="pathway">
    <text evidence="1 7">Cell wall biogenesis; peptidoglycan biosynthesis.</text>
</comment>
<comment type="similarity">
    <text evidence="2">Belongs to the YkuD family.</text>
</comment>
<keyword evidence="5 7" id="KW-0573">Peptidoglycan synthesis</keyword>
<dbReference type="GO" id="GO:0009252">
    <property type="term" value="P:peptidoglycan biosynthetic process"/>
    <property type="evidence" value="ECO:0007669"/>
    <property type="project" value="UniProtKB-UniPathway"/>
</dbReference>
<dbReference type="GO" id="GO:0004180">
    <property type="term" value="F:carboxypeptidase activity"/>
    <property type="evidence" value="ECO:0007669"/>
    <property type="project" value="UniProtKB-ARBA"/>
</dbReference>
<accession>A0A0A6DA93</accession>
<sequence length="538" mass="59850">MFKKYACYLSICLLAAPFVACADEPLPPLETLPTPPAEMPVEPQSPLQAVMISLAQSCPAIAAQLNGPALTQLQAFYQQQDWMPVWASESARLPVLQAQLQLLADDGLNPKRYPIATTAPQDGELCADIDISRNYLQALQDLHYGRLLQSHFEPLWHADATPRDRQAELLAIAVPGMHDIPAAFDLARPRLAQYQDLRQLYAAQRLKALPQWQSVGSGPLLRPDMEDQRVPELAQRLYSEGYLTHVIGTPGNAYDGVLVDAVKSFQANHSLQADGVVGPGTIAELNISPLTRREQLRVNLERFRWMAQDMEPNGLLVNVAAAELTLYQGGVPVWQTRTQVGRAERQTPLLKSRVTRLTLNPTWTVPPTIWKEDKLPAIRKDQTFLSRQNLQVLDANGQPLAAADIDWDNPGNIMLRQDAGPRNPLGQMVIRFPNPFSVYLHDTPSKALFEKGPRAFSSGCVRVEHPMQLRDLLLTPAEKARTETLLATGTTHEFRLSAPVPILMTYWTAQVDSSGRVRYSPDIYSRDSALLVGLDRAH</sequence>
<dbReference type="PROSITE" id="PS52029">
    <property type="entry name" value="LD_TPASE"/>
    <property type="match status" value="1"/>
</dbReference>
<dbReference type="Gene3D" id="1.10.101.10">
    <property type="entry name" value="PGBD-like superfamily/PGBD"/>
    <property type="match status" value="1"/>
</dbReference>
<dbReference type="Proteomes" id="UP000030564">
    <property type="component" value="Unassembled WGS sequence"/>
</dbReference>
<dbReference type="OrthoDB" id="9778545at2"/>
<comment type="caution">
    <text evidence="10">The sequence shown here is derived from an EMBL/GenBank/DDBJ whole genome shotgun (WGS) entry which is preliminary data.</text>
</comment>
<evidence type="ECO:0000256" key="7">
    <source>
        <dbReference type="PROSITE-ProRule" id="PRU01373"/>
    </source>
</evidence>
<dbReference type="GO" id="GO:0008360">
    <property type="term" value="P:regulation of cell shape"/>
    <property type="evidence" value="ECO:0007669"/>
    <property type="project" value="UniProtKB-UniRule"/>
</dbReference>
<evidence type="ECO:0000256" key="4">
    <source>
        <dbReference type="ARBA" id="ARBA00022960"/>
    </source>
</evidence>
<protein>
    <submittedName>
        <fullName evidence="10">Peptidoglycan-binding protein</fullName>
    </submittedName>
</protein>
<dbReference type="InterPro" id="IPR038063">
    <property type="entry name" value="Transpep_catalytic_dom"/>
</dbReference>
<evidence type="ECO:0000259" key="9">
    <source>
        <dbReference type="PROSITE" id="PS52029"/>
    </source>
</evidence>
<keyword evidence="8" id="KW-0732">Signal</keyword>
<dbReference type="InterPro" id="IPR045380">
    <property type="entry name" value="LD_TPept_scaffold_dom"/>
</dbReference>
<dbReference type="PANTHER" id="PTHR41533:SF2">
    <property type="entry name" value="BLR7131 PROTEIN"/>
    <property type="match status" value="1"/>
</dbReference>
<evidence type="ECO:0000256" key="3">
    <source>
        <dbReference type="ARBA" id="ARBA00022679"/>
    </source>
</evidence>
<dbReference type="SUPFAM" id="SSF47090">
    <property type="entry name" value="PGBD-like"/>
    <property type="match status" value="1"/>
</dbReference>
<dbReference type="InterPro" id="IPR036366">
    <property type="entry name" value="PGBDSf"/>
</dbReference>
<proteinExistence type="inferred from homology"/>
<dbReference type="InterPro" id="IPR052905">
    <property type="entry name" value="LD-transpeptidase_YkuD-like"/>
</dbReference>
<organism evidence="10 11">
    <name type="scientific">Pseudomonas chlororaphis</name>
    <dbReference type="NCBI Taxonomy" id="587753"/>
    <lineage>
        <taxon>Bacteria</taxon>
        <taxon>Pseudomonadati</taxon>
        <taxon>Pseudomonadota</taxon>
        <taxon>Gammaproteobacteria</taxon>
        <taxon>Pseudomonadales</taxon>
        <taxon>Pseudomonadaceae</taxon>
        <taxon>Pseudomonas</taxon>
    </lineage>
</organism>
<evidence type="ECO:0000313" key="10">
    <source>
        <dbReference type="EMBL" id="KHA71444.1"/>
    </source>
</evidence>
<dbReference type="UniPathway" id="UPA00219"/>
<evidence type="ECO:0000256" key="8">
    <source>
        <dbReference type="SAM" id="SignalP"/>
    </source>
</evidence>